<dbReference type="CDD" id="cd04601">
    <property type="entry name" value="CBS_pair_IMPDH"/>
    <property type="match status" value="1"/>
</dbReference>
<dbReference type="PANTHER" id="PTHR11911:SF111">
    <property type="entry name" value="INOSINE-5'-MONOPHOSPHATE DEHYDROGENASE"/>
    <property type="match status" value="1"/>
</dbReference>
<keyword evidence="7" id="KW-0560">Oxidoreductase</keyword>
<evidence type="ECO:0000256" key="9">
    <source>
        <dbReference type="ARBA" id="ARBA00023122"/>
    </source>
</evidence>
<organism evidence="13 14">
    <name type="scientific">Planoprotostelium fungivorum</name>
    <dbReference type="NCBI Taxonomy" id="1890364"/>
    <lineage>
        <taxon>Eukaryota</taxon>
        <taxon>Amoebozoa</taxon>
        <taxon>Evosea</taxon>
        <taxon>Variosea</taxon>
        <taxon>Cavosteliida</taxon>
        <taxon>Cavosteliaceae</taxon>
        <taxon>Planoprotostelium</taxon>
    </lineage>
</organism>
<evidence type="ECO:0000256" key="5">
    <source>
        <dbReference type="ARBA" id="ARBA00022755"/>
    </source>
</evidence>
<name>A0A2P6NBV1_9EUKA</name>
<feature type="non-terminal residue" evidence="13">
    <location>
        <position position="388"/>
    </location>
</feature>
<evidence type="ECO:0000256" key="10">
    <source>
        <dbReference type="ARBA" id="ARBA00048028"/>
    </source>
</evidence>
<dbReference type="PROSITE" id="PS00487">
    <property type="entry name" value="IMP_DH_GMP_RED"/>
    <property type="match status" value="1"/>
</dbReference>
<keyword evidence="8" id="KW-0520">NAD</keyword>
<evidence type="ECO:0000256" key="7">
    <source>
        <dbReference type="ARBA" id="ARBA00023002"/>
    </source>
</evidence>
<keyword evidence="6" id="KW-0630">Potassium</keyword>
<dbReference type="SMART" id="SM00116">
    <property type="entry name" value="CBS"/>
    <property type="match status" value="2"/>
</dbReference>
<keyword evidence="3" id="KW-0479">Metal-binding</keyword>
<evidence type="ECO:0000256" key="11">
    <source>
        <dbReference type="PROSITE-ProRule" id="PRU00703"/>
    </source>
</evidence>
<dbReference type="GO" id="GO:0046872">
    <property type="term" value="F:metal ion binding"/>
    <property type="evidence" value="ECO:0007669"/>
    <property type="project" value="UniProtKB-KW"/>
</dbReference>
<keyword evidence="14" id="KW-1185">Reference proteome</keyword>
<evidence type="ECO:0000256" key="6">
    <source>
        <dbReference type="ARBA" id="ARBA00022958"/>
    </source>
</evidence>
<dbReference type="FunCoup" id="A0A2P6NBV1">
    <property type="interactions" value="325"/>
</dbReference>
<dbReference type="InterPro" id="IPR005990">
    <property type="entry name" value="IMP_DH"/>
</dbReference>
<evidence type="ECO:0000256" key="2">
    <source>
        <dbReference type="ARBA" id="ARBA00005502"/>
    </source>
</evidence>
<dbReference type="SMART" id="SM01240">
    <property type="entry name" value="IMPDH"/>
    <property type="match status" value="1"/>
</dbReference>
<proteinExistence type="inferred from homology"/>
<evidence type="ECO:0000256" key="3">
    <source>
        <dbReference type="ARBA" id="ARBA00022723"/>
    </source>
</evidence>
<dbReference type="Pfam" id="PF00478">
    <property type="entry name" value="IMPDH"/>
    <property type="match status" value="1"/>
</dbReference>
<feature type="domain" description="CBS" evidence="12">
    <location>
        <begin position="199"/>
        <end position="259"/>
    </location>
</feature>
<evidence type="ECO:0000256" key="8">
    <source>
        <dbReference type="ARBA" id="ARBA00023027"/>
    </source>
</evidence>
<keyword evidence="9 11" id="KW-0129">CBS domain</keyword>
<dbReference type="InterPro" id="IPR001093">
    <property type="entry name" value="IMP_DH_GMPRt"/>
</dbReference>
<dbReference type="PANTHER" id="PTHR11911">
    <property type="entry name" value="INOSINE-5-MONOPHOSPHATE DEHYDROGENASE RELATED"/>
    <property type="match status" value="1"/>
</dbReference>
<dbReference type="InterPro" id="IPR000644">
    <property type="entry name" value="CBS_dom"/>
</dbReference>
<dbReference type="GO" id="GO:0003938">
    <property type="term" value="F:IMP dehydrogenase activity"/>
    <property type="evidence" value="ECO:0007669"/>
    <property type="project" value="UniProtKB-EC"/>
</dbReference>
<protein>
    <submittedName>
        <fullName evidence="13">Inosine 5'-monophosphate dehydrogenase</fullName>
    </submittedName>
</protein>
<comment type="caution">
    <text evidence="13">The sequence shown here is derived from an EMBL/GenBank/DDBJ whole genome shotgun (WGS) entry which is preliminary data.</text>
</comment>
<feature type="domain" description="CBS" evidence="12">
    <location>
        <begin position="136"/>
        <end position="194"/>
    </location>
</feature>
<evidence type="ECO:0000256" key="1">
    <source>
        <dbReference type="ARBA" id="ARBA00001958"/>
    </source>
</evidence>
<dbReference type="GO" id="GO:0006183">
    <property type="term" value="P:GTP biosynthetic process"/>
    <property type="evidence" value="ECO:0007669"/>
    <property type="project" value="TreeGrafter"/>
</dbReference>
<dbReference type="FunFam" id="3.20.20.70:FF:000424">
    <property type="entry name" value="Inosine-5'-monophosphate dehydrogenase 2"/>
    <property type="match status" value="1"/>
</dbReference>
<dbReference type="InterPro" id="IPR015875">
    <property type="entry name" value="IMP_DH/GMP_Rdtase_CS"/>
</dbReference>
<dbReference type="SUPFAM" id="SSF51412">
    <property type="entry name" value="Inosine monophosphate dehydrogenase (IMPDH)"/>
    <property type="match status" value="1"/>
</dbReference>
<comment type="similarity">
    <text evidence="2">Belongs to the IMPDH/GMPR family.</text>
</comment>
<dbReference type="AlphaFoldDB" id="A0A2P6NBV1"/>
<evidence type="ECO:0000256" key="4">
    <source>
        <dbReference type="ARBA" id="ARBA00022749"/>
    </source>
</evidence>
<comment type="cofactor">
    <cofactor evidence="1">
        <name>K(+)</name>
        <dbReference type="ChEBI" id="CHEBI:29103"/>
    </cofactor>
</comment>
<dbReference type="OrthoDB" id="418595at2759"/>
<dbReference type="Proteomes" id="UP000241769">
    <property type="component" value="Unassembled WGS sequence"/>
</dbReference>
<dbReference type="SUPFAM" id="SSF54631">
    <property type="entry name" value="CBS-domain pair"/>
    <property type="match status" value="1"/>
</dbReference>
<dbReference type="InterPro" id="IPR046342">
    <property type="entry name" value="CBS_dom_sf"/>
</dbReference>
<sequence>MERSVSTGRYSLDIENRLPGFTETYPKGVQLSDDVKQLLDHSRTTRQALTFDEVTLEDKPSDFHPNDCSLHSFVTRNIRLKSCGILSAAMDTVTERDMALAMAKMGGMGILHRNLGAQEQAAMVSWVRKKIHYGGMIDKPITFSPNDRYSYLQNQIANKGWTFTSFPIVDEEGKFLGLMTRDELEFVEGTTNPLLSQLMKPLANVVTAPEGTSSDDAYKLMQTQRVKKLPIVSSTGVLIGMYVWNDVKQDQRKRDFFSLDNEGHFLVGAAISLGQEDMHRADLLVQSGCKVLVLDSSHGACAPAKEQIKRLRVKYGDRIDIIVGNIASYASAAYLLKGDHRPDCLKVGIGPGSICTTRSVTGHGVPQLTAVYEVWRAVKDHGDKTGYY</sequence>
<reference evidence="13 14" key="1">
    <citation type="journal article" date="2018" name="Genome Biol. Evol.">
        <title>Multiple Roots of Fruiting Body Formation in Amoebozoa.</title>
        <authorList>
            <person name="Hillmann F."/>
            <person name="Forbes G."/>
            <person name="Novohradska S."/>
            <person name="Ferling I."/>
            <person name="Riege K."/>
            <person name="Groth M."/>
            <person name="Westermann M."/>
            <person name="Marz M."/>
            <person name="Spaller T."/>
            <person name="Winckler T."/>
            <person name="Schaap P."/>
            <person name="Glockner G."/>
        </authorList>
    </citation>
    <scope>NUCLEOTIDE SEQUENCE [LARGE SCALE GENOMIC DNA]</scope>
    <source>
        <strain evidence="13 14">Jena</strain>
    </source>
</reference>
<dbReference type="Gene3D" id="3.20.20.70">
    <property type="entry name" value="Aldolase class I"/>
    <property type="match status" value="1"/>
</dbReference>
<dbReference type="InterPro" id="IPR013785">
    <property type="entry name" value="Aldolase_TIM"/>
</dbReference>
<keyword evidence="4" id="KW-0332">GMP biosynthesis</keyword>
<dbReference type="STRING" id="1890364.A0A2P6NBV1"/>
<evidence type="ECO:0000313" key="14">
    <source>
        <dbReference type="Proteomes" id="UP000241769"/>
    </source>
</evidence>
<dbReference type="GO" id="GO:0006177">
    <property type="term" value="P:GMP biosynthetic process"/>
    <property type="evidence" value="ECO:0007669"/>
    <property type="project" value="UniProtKB-KW"/>
</dbReference>
<evidence type="ECO:0000259" key="12">
    <source>
        <dbReference type="PROSITE" id="PS51371"/>
    </source>
</evidence>
<dbReference type="PROSITE" id="PS51371">
    <property type="entry name" value="CBS"/>
    <property type="match status" value="2"/>
</dbReference>
<dbReference type="InParanoid" id="A0A2P6NBV1"/>
<dbReference type="EMBL" id="MDYQ01000124">
    <property type="protein sequence ID" value="PRP81444.1"/>
    <property type="molecule type" value="Genomic_DNA"/>
</dbReference>
<evidence type="ECO:0000313" key="13">
    <source>
        <dbReference type="EMBL" id="PRP81444.1"/>
    </source>
</evidence>
<dbReference type="Pfam" id="PF00571">
    <property type="entry name" value="CBS"/>
    <property type="match status" value="2"/>
</dbReference>
<accession>A0A2P6NBV1</accession>
<keyword evidence="5" id="KW-0658">Purine biosynthesis</keyword>
<gene>
    <name evidence="13" type="ORF">PROFUN_10974</name>
</gene>
<comment type="catalytic activity">
    <reaction evidence="10">
        <text>IMP + NAD(+) + H2O = XMP + NADH + H(+)</text>
        <dbReference type="Rhea" id="RHEA:11708"/>
        <dbReference type="ChEBI" id="CHEBI:15377"/>
        <dbReference type="ChEBI" id="CHEBI:15378"/>
        <dbReference type="ChEBI" id="CHEBI:57464"/>
        <dbReference type="ChEBI" id="CHEBI:57540"/>
        <dbReference type="ChEBI" id="CHEBI:57945"/>
        <dbReference type="ChEBI" id="CHEBI:58053"/>
        <dbReference type="EC" id="1.1.1.205"/>
    </reaction>
</comment>